<accession>A0A4Q9Q3G5</accession>
<reference evidence="1 2" key="1">
    <citation type="submission" date="2019-01" db="EMBL/GenBank/DDBJ databases">
        <title>Draft genome sequences of three monokaryotic isolates of the white-rot basidiomycete fungus Dichomitus squalens.</title>
        <authorList>
            <consortium name="DOE Joint Genome Institute"/>
            <person name="Lopez S.C."/>
            <person name="Andreopoulos B."/>
            <person name="Pangilinan J."/>
            <person name="Lipzen A."/>
            <person name="Riley R."/>
            <person name="Ahrendt S."/>
            <person name="Ng V."/>
            <person name="Barry K."/>
            <person name="Daum C."/>
            <person name="Grigoriev I.V."/>
            <person name="Hilden K.S."/>
            <person name="Makela M.R."/>
            <person name="de Vries R.P."/>
        </authorList>
    </citation>
    <scope>NUCLEOTIDE SEQUENCE [LARGE SCALE GENOMIC DNA]</scope>
    <source>
        <strain evidence="1 2">CBS 464.89</strain>
    </source>
</reference>
<proteinExistence type="predicted"/>
<dbReference type="AlphaFoldDB" id="A0A4Q9Q3G5"/>
<evidence type="ECO:0000313" key="1">
    <source>
        <dbReference type="EMBL" id="TBU61792.1"/>
    </source>
</evidence>
<dbReference type="Proteomes" id="UP000292082">
    <property type="component" value="Unassembled WGS sequence"/>
</dbReference>
<dbReference type="EMBL" id="ML145096">
    <property type="protein sequence ID" value="TBU61792.1"/>
    <property type="molecule type" value="Genomic_DNA"/>
</dbReference>
<organism evidence="1 2">
    <name type="scientific">Dichomitus squalens</name>
    <dbReference type="NCBI Taxonomy" id="114155"/>
    <lineage>
        <taxon>Eukaryota</taxon>
        <taxon>Fungi</taxon>
        <taxon>Dikarya</taxon>
        <taxon>Basidiomycota</taxon>
        <taxon>Agaricomycotina</taxon>
        <taxon>Agaricomycetes</taxon>
        <taxon>Polyporales</taxon>
        <taxon>Polyporaceae</taxon>
        <taxon>Dichomitus</taxon>
    </lineage>
</organism>
<evidence type="ECO:0000313" key="2">
    <source>
        <dbReference type="Proteomes" id="UP000292082"/>
    </source>
</evidence>
<name>A0A4Q9Q3G5_9APHY</name>
<keyword evidence="2" id="KW-1185">Reference proteome</keyword>
<protein>
    <submittedName>
        <fullName evidence="1">Uncharacterized protein</fullName>
    </submittedName>
</protein>
<gene>
    <name evidence="1" type="ORF">BD310DRAFT_919885</name>
</gene>
<sequence length="87" mass="9776">MWLCVGGGVERLWVCSSCCSLVAFIRRQAIPSVGECVRHSGWNARACHSLCRSDSLLARTPISCTCLRRRLELVLNLISQRTTNLER</sequence>